<dbReference type="PANTHER" id="PTHR48081">
    <property type="entry name" value="AB HYDROLASE SUPERFAMILY PROTEIN C4A8.06C"/>
    <property type="match status" value="1"/>
</dbReference>
<dbReference type="InterPro" id="IPR029058">
    <property type="entry name" value="AB_hydrolase_fold"/>
</dbReference>
<evidence type="ECO:0000259" key="2">
    <source>
        <dbReference type="Pfam" id="PF20434"/>
    </source>
</evidence>
<dbReference type="InterPro" id="IPR049492">
    <property type="entry name" value="BD-FAE-like_dom"/>
</dbReference>
<reference evidence="3" key="1">
    <citation type="submission" date="2011-10" db="EMBL/GenBank/DDBJ databases">
        <title>The Genome Sequence of Fusarium oxysporum HDV247.</title>
        <authorList>
            <consortium name="The Broad Institute Genome Sequencing Platform"/>
            <person name="Ma L.-J."/>
            <person name="Gale L.R."/>
            <person name="Schwartz D.C."/>
            <person name="Zhou S."/>
            <person name="Corby-Kistler H."/>
            <person name="Young S.K."/>
            <person name="Zeng Q."/>
            <person name="Gargeya S."/>
            <person name="Fitzgerald M."/>
            <person name="Haas B."/>
            <person name="Abouelleil A."/>
            <person name="Alvarado L."/>
            <person name="Arachchi H.M."/>
            <person name="Berlin A."/>
            <person name="Brown A."/>
            <person name="Chapman S.B."/>
            <person name="Chen Z."/>
            <person name="Dunbar C."/>
            <person name="Freedman E."/>
            <person name="Gearin G."/>
            <person name="Goldberg J."/>
            <person name="Griggs A."/>
            <person name="Gujja S."/>
            <person name="Heiman D."/>
            <person name="Howarth C."/>
            <person name="Larson L."/>
            <person name="Lui A."/>
            <person name="MacDonald P.J.P."/>
            <person name="Montmayeur A."/>
            <person name="Murphy C."/>
            <person name="Neiman D."/>
            <person name="Pearson M."/>
            <person name="Priest M."/>
            <person name="Roberts A."/>
            <person name="Saif S."/>
            <person name="Shea T."/>
            <person name="Shenoy N."/>
            <person name="Sisk P."/>
            <person name="Stolte C."/>
            <person name="Sykes S."/>
            <person name="Wortman J."/>
            <person name="Nusbaum C."/>
            <person name="Birren B."/>
        </authorList>
    </citation>
    <scope>NUCLEOTIDE SEQUENCE [LARGE SCALE GENOMIC DNA]</scope>
    <source>
        <strain evidence="3">HDV247</strain>
    </source>
</reference>
<dbReference type="EMBL" id="KI981257">
    <property type="protein sequence ID" value="EXA32381.1"/>
    <property type="molecule type" value="Genomic_DNA"/>
</dbReference>
<dbReference type="AlphaFoldDB" id="W9NNT5"/>
<dbReference type="GO" id="GO:0004061">
    <property type="term" value="F:arylformamidase activity"/>
    <property type="evidence" value="ECO:0007669"/>
    <property type="project" value="TreeGrafter"/>
</dbReference>
<evidence type="ECO:0000313" key="3">
    <source>
        <dbReference type="EMBL" id="EXA32381.1"/>
    </source>
</evidence>
<sequence length="302" mass="33031">MDSLPAFGRNIAEAVLPTFQSYAPLLIAQSTAINSTAKKTYRYGSLPRQSLDVYYPSQNIVPELQDKLIIFLYGGGFAQGDKTLDSLPLVYANVGHFFAGKHGVETIVMDYRLLSHGARFPSGGEDLQVAMDWVQGHYQGKSITLLGTSAGAIHLSTYLLGAGFKVSRDRLLQGSNNKLVGAVLANMPIGFEGADRTTLQAAKSYFGDEDGKHAIALLQQAKLKEDFSLPHILVLNSELDPDFVKAYNKTLMEELKELNASSVECKEIKGHNHFSPLLALGTGIDKEEDWGHQLISWVSSKI</sequence>
<dbReference type="Pfam" id="PF20434">
    <property type="entry name" value="BD-FAE"/>
    <property type="match status" value="1"/>
</dbReference>
<protein>
    <recommendedName>
        <fullName evidence="2">BD-FAE-like domain-containing protein</fullName>
    </recommendedName>
</protein>
<reference evidence="3" key="2">
    <citation type="submission" date="2014-02" db="EMBL/GenBank/DDBJ databases">
        <title>Annotation of the Genome Sequence of Fusarium oxysporum HDV247.</title>
        <authorList>
            <consortium name="The Broad Institute Genomics Platform"/>
            <person name="Ma L.-J."/>
            <person name="Corby-Kistler H."/>
            <person name="Broz K."/>
            <person name="Gale L.R."/>
            <person name="Jonkers W."/>
            <person name="O'Donnell K."/>
            <person name="Ploetz R."/>
            <person name="Steinberg C."/>
            <person name="Schwartz D.C."/>
            <person name="VanEtten H."/>
            <person name="Zhou S."/>
            <person name="Young S.K."/>
            <person name="Zeng Q."/>
            <person name="Gargeya S."/>
            <person name="Fitzgerald M."/>
            <person name="Abouelleil A."/>
            <person name="Alvarado L."/>
            <person name="Chapman S.B."/>
            <person name="Gainer-Dewar J."/>
            <person name="Goldberg J."/>
            <person name="Griggs A."/>
            <person name="Gujja S."/>
            <person name="Hansen M."/>
            <person name="Howarth C."/>
            <person name="Imamovic A."/>
            <person name="Ireland A."/>
            <person name="Larimer J."/>
            <person name="McCowan C."/>
            <person name="Murphy C."/>
            <person name="Pearson M."/>
            <person name="Poon T.W."/>
            <person name="Priest M."/>
            <person name="Roberts A."/>
            <person name="Saif S."/>
            <person name="Shea T."/>
            <person name="Sykes S."/>
            <person name="Wortman J."/>
            <person name="Nusbaum C."/>
            <person name="Birren B."/>
        </authorList>
    </citation>
    <scope>NUCLEOTIDE SEQUENCE</scope>
    <source>
        <strain evidence="3">HDV247</strain>
    </source>
</reference>
<accession>W9NNT5</accession>
<dbReference type="OrthoDB" id="433474at2759"/>
<organism evidence="3">
    <name type="scientific">Fusarium oxysporum f. sp. pisi HDV247</name>
    <dbReference type="NCBI Taxonomy" id="1080344"/>
    <lineage>
        <taxon>Eukaryota</taxon>
        <taxon>Fungi</taxon>
        <taxon>Dikarya</taxon>
        <taxon>Ascomycota</taxon>
        <taxon>Pezizomycotina</taxon>
        <taxon>Sordariomycetes</taxon>
        <taxon>Hypocreomycetidae</taxon>
        <taxon>Hypocreales</taxon>
        <taxon>Nectriaceae</taxon>
        <taxon>Fusarium</taxon>
        <taxon>Fusarium oxysporum species complex</taxon>
    </lineage>
</organism>
<feature type="domain" description="BD-FAE-like" evidence="2">
    <location>
        <begin position="51"/>
        <end position="157"/>
    </location>
</feature>
<dbReference type="InterPro" id="IPR050300">
    <property type="entry name" value="GDXG_lipolytic_enzyme"/>
</dbReference>
<dbReference type="HOGENOM" id="CLU_012494_8_1_1"/>
<gene>
    <name evidence="3" type="ORF">FOVG_16427</name>
</gene>
<keyword evidence="1" id="KW-0378">Hydrolase</keyword>
<dbReference type="Gene3D" id="3.40.50.1820">
    <property type="entry name" value="alpha/beta hydrolase"/>
    <property type="match status" value="1"/>
</dbReference>
<name>W9NNT5_FUSOX</name>
<dbReference type="PANTHER" id="PTHR48081:SF33">
    <property type="entry name" value="KYNURENINE FORMAMIDASE"/>
    <property type="match status" value="1"/>
</dbReference>
<dbReference type="Proteomes" id="UP000030751">
    <property type="component" value="Unassembled WGS sequence"/>
</dbReference>
<evidence type="ECO:0000256" key="1">
    <source>
        <dbReference type="ARBA" id="ARBA00022801"/>
    </source>
</evidence>
<proteinExistence type="predicted"/>
<dbReference type="SUPFAM" id="SSF53474">
    <property type="entry name" value="alpha/beta-Hydrolases"/>
    <property type="match status" value="1"/>
</dbReference>